<accession>A0A4Q5AVC9</accession>
<gene>
    <name evidence="3" type="ORF">PG2001B_1139</name>
</gene>
<comment type="caution">
    <text evidence="3">The sequence shown here is derived from an EMBL/GenBank/DDBJ whole genome shotgun (WGS) entry which is preliminary data.</text>
</comment>
<evidence type="ECO:0000313" key="3">
    <source>
        <dbReference type="EMBL" id="RYQ39398.1"/>
    </source>
</evidence>
<proteinExistence type="predicted"/>
<dbReference type="AlphaFoldDB" id="A0A4Q5AVC9"/>
<organism evidence="3 4">
    <name type="scientific">Bifidobacterium pseudolongum subsp. globosum</name>
    <dbReference type="NCBI Taxonomy" id="1690"/>
    <lineage>
        <taxon>Bacteria</taxon>
        <taxon>Bacillati</taxon>
        <taxon>Actinomycetota</taxon>
        <taxon>Actinomycetes</taxon>
        <taxon>Bifidobacteriales</taxon>
        <taxon>Bifidobacteriaceae</taxon>
        <taxon>Bifidobacterium</taxon>
    </lineage>
</organism>
<reference evidence="3 4" key="1">
    <citation type="submission" date="2018-12" db="EMBL/GenBank/DDBJ databases">
        <title>Unveiling genomic diversity among members of the Bifidobacterium pseudolongum species, a widely distributed gut commensal of the animal kingdom.</title>
        <authorList>
            <person name="Lugli G.A."/>
            <person name="Duranti S."/>
            <person name="Albert K."/>
            <person name="Mancabelli L."/>
            <person name="Napoli S."/>
            <person name="Viappiani A."/>
            <person name="Anzalone R."/>
            <person name="Longhi G."/>
            <person name="Milani C."/>
            <person name="Turroni F."/>
            <person name="Alessandri G."/>
            <person name="Sela D.A."/>
            <person name="Van Sinderen D."/>
            <person name="Ventura M."/>
        </authorList>
    </citation>
    <scope>NUCLEOTIDE SEQUENCE [LARGE SCALE GENOMIC DNA]</scope>
    <source>
        <strain evidence="3 4">2001B</strain>
    </source>
</reference>
<dbReference type="EMBL" id="RYUY01000004">
    <property type="protein sequence ID" value="RYQ39398.1"/>
    <property type="molecule type" value="Genomic_DNA"/>
</dbReference>
<name>A0A4Q5AVC9_9BIFI</name>
<keyword evidence="2" id="KW-0472">Membrane</keyword>
<feature type="region of interest" description="Disordered" evidence="1">
    <location>
        <begin position="1"/>
        <end position="31"/>
    </location>
</feature>
<feature type="region of interest" description="Disordered" evidence="1">
    <location>
        <begin position="159"/>
        <end position="185"/>
    </location>
</feature>
<feature type="transmembrane region" description="Helical" evidence="2">
    <location>
        <begin position="45"/>
        <end position="68"/>
    </location>
</feature>
<evidence type="ECO:0000256" key="2">
    <source>
        <dbReference type="SAM" id="Phobius"/>
    </source>
</evidence>
<protein>
    <submittedName>
        <fullName evidence="3">Uncharacterized protein</fullName>
    </submittedName>
</protein>
<evidence type="ECO:0000256" key="1">
    <source>
        <dbReference type="SAM" id="MobiDB-lite"/>
    </source>
</evidence>
<feature type="compositionally biased region" description="Polar residues" evidence="1">
    <location>
        <begin position="161"/>
        <end position="173"/>
    </location>
</feature>
<sequence>MMLTPGVATSNSRGSPGHATRPRPGKSAHGNCNQYSLRGEPRMEFLSVEVLTMVATILGSNGIIYLIAKTMLTRWESKHPIVMHDDRFDELDRRVTELRSQVDELRATQRILRAAVIELAYLRIADKHERYLHRGWATPNEKRVVQRIYDAYHSLGGNGTGSELNREVQTMPSYSPDELNSESNK</sequence>
<keyword evidence="2" id="KW-0812">Transmembrane</keyword>
<evidence type="ECO:0000313" key="4">
    <source>
        <dbReference type="Proteomes" id="UP000293208"/>
    </source>
</evidence>
<dbReference type="Proteomes" id="UP000293208">
    <property type="component" value="Unassembled WGS sequence"/>
</dbReference>
<keyword evidence="2" id="KW-1133">Transmembrane helix</keyword>